<proteinExistence type="predicted"/>
<dbReference type="GeneID" id="39983744"/>
<comment type="caution">
    <text evidence="1">The sequence shown here is derived from an EMBL/GenBank/DDBJ whole genome shotgun (WGS) entry which is preliminary data.</text>
</comment>
<organism evidence="1 2">
    <name type="scientific">Trypanosoma theileri</name>
    <dbReference type="NCBI Taxonomy" id="67003"/>
    <lineage>
        <taxon>Eukaryota</taxon>
        <taxon>Discoba</taxon>
        <taxon>Euglenozoa</taxon>
        <taxon>Kinetoplastea</taxon>
        <taxon>Metakinetoplastina</taxon>
        <taxon>Trypanosomatida</taxon>
        <taxon>Trypanosomatidae</taxon>
        <taxon>Trypanosoma</taxon>
    </lineage>
</organism>
<accession>A0A1X0P2B7</accession>
<dbReference type="Proteomes" id="UP000192257">
    <property type="component" value="Unassembled WGS sequence"/>
</dbReference>
<dbReference type="VEuPathDB" id="TriTrypDB:TM35_000075180"/>
<dbReference type="AlphaFoldDB" id="A0A1X0P2B7"/>
<dbReference type="RefSeq" id="XP_028885160.1">
    <property type="nucleotide sequence ID" value="XM_029023964.1"/>
</dbReference>
<evidence type="ECO:0000313" key="2">
    <source>
        <dbReference type="Proteomes" id="UP000192257"/>
    </source>
</evidence>
<keyword evidence="2" id="KW-1185">Reference proteome</keyword>
<name>A0A1X0P2B7_9TRYP</name>
<reference evidence="1 2" key="1">
    <citation type="submission" date="2017-03" db="EMBL/GenBank/DDBJ databases">
        <title>An alternative strategy for trypanosome survival in the mammalian bloodstream revealed through genome and transcriptome analysis of the ubiquitous bovine parasite Trypanosoma (Megatrypanum) theileri.</title>
        <authorList>
            <person name="Kelly S."/>
            <person name="Ivens A."/>
            <person name="Mott A."/>
            <person name="O'Neill E."/>
            <person name="Emms D."/>
            <person name="Macleod O."/>
            <person name="Voorheis P."/>
            <person name="Matthews J."/>
            <person name="Matthews K."/>
            <person name="Carrington M."/>
        </authorList>
    </citation>
    <scope>NUCLEOTIDE SEQUENCE [LARGE SCALE GENOMIC DNA]</scope>
    <source>
        <strain evidence="1">Edinburgh</strain>
    </source>
</reference>
<sequence>MNGDRGVVPHPKGCPITAFRVREILIQHGVVREWKISPDIPDNGRCRRVNAATSEGLKRKKRKGTDILIAIPKRQTNSPTTRVMGCGLSHERGSWEQGVRGELFSVWGNVDFEGENLRRETIIVIYLFYI</sequence>
<evidence type="ECO:0000313" key="1">
    <source>
        <dbReference type="EMBL" id="ORC91094.1"/>
    </source>
</evidence>
<dbReference type="EMBL" id="NBCO01000007">
    <property type="protein sequence ID" value="ORC91094.1"/>
    <property type="molecule type" value="Genomic_DNA"/>
</dbReference>
<protein>
    <submittedName>
        <fullName evidence="1">Uncharacterized protein</fullName>
    </submittedName>
</protein>
<gene>
    <name evidence="1" type="ORF">TM35_000075180</name>
</gene>